<feature type="domain" description="Tail specific protease" evidence="2">
    <location>
        <begin position="168"/>
        <end position="325"/>
    </location>
</feature>
<sequence length="355" mass="37455">MLFALTLSLAIAGQDATTPAFDRDARIAEAIAAVRPMAYRTNDVDWAMIEADMRRRAEGARDTVDMLPAYSALTYHLGDNHSFIQPTTEAMAGWRERHGERRLLPDTPPRPRPNSPFLSRTAVEGRDVQVGAKTARLVVVPPVYGSGEPARTYAGTLFNAVADGGPRTCGYIVDVRGNTGGNVWPMLVGLSALSGDGPAGMSRDRDGQTSTYAGLKEGAAVIAEAGDGFGMAIIRTGAWRPLPALATAPVAVLTDGGVYSSGEGVAVHFKGRVNTRFFGLRTGGLASSNDNTILSDGTNMVITVAMMMDRTGAVHPQGVEPDQVVENGEGSPDDPDDAVVEAARAWLATQPACSR</sequence>
<feature type="region of interest" description="Disordered" evidence="1">
    <location>
        <begin position="100"/>
        <end position="119"/>
    </location>
</feature>
<dbReference type="InterPro" id="IPR005151">
    <property type="entry name" value="Tail-specific_protease"/>
</dbReference>
<dbReference type="InterPro" id="IPR029045">
    <property type="entry name" value="ClpP/crotonase-like_dom_sf"/>
</dbReference>
<accession>A0ABP3S004</accession>
<dbReference type="Pfam" id="PF03572">
    <property type="entry name" value="Peptidase_S41"/>
    <property type="match status" value="1"/>
</dbReference>
<dbReference type="EMBL" id="BAAAGA010000004">
    <property type="protein sequence ID" value="GAA0621242.1"/>
    <property type="molecule type" value="Genomic_DNA"/>
</dbReference>
<dbReference type="Gene3D" id="3.90.226.10">
    <property type="entry name" value="2-enoyl-CoA Hydratase, Chain A, domain 1"/>
    <property type="match status" value="1"/>
</dbReference>
<evidence type="ECO:0000313" key="4">
    <source>
        <dbReference type="Proteomes" id="UP001501352"/>
    </source>
</evidence>
<evidence type="ECO:0000259" key="2">
    <source>
        <dbReference type="Pfam" id="PF03572"/>
    </source>
</evidence>
<comment type="caution">
    <text evidence="3">The sequence shown here is derived from an EMBL/GenBank/DDBJ whole genome shotgun (WGS) entry which is preliminary data.</text>
</comment>
<dbReference type="SUPFAM" id="SSF52096">
    <property type="entry name" value="ClpP/crotonase"/>
    <property type="match status" value="1"/>
</dbReference>
<protein>
    <recommendedName>
        <fullName evidence="2">Tail specific protease domain-containing protein</fullName>
    </recommendedName>
</protein>
<organism evidence="3 4">
    <name type="scientific">Brevundimonas kwangchunensis</name>
    <dbReference type="NCBI Taxonomy" id="322163"/>
    <lineage>
        <taxon>Bacteria</taxon>
        <taxon>Pseudomonadati</taxon>
        <taxon>Pseudomonadota</taxon>
        <taxon>Alphaproteobacteria</taxon>
        <taxon>Caulobacterales</taxon>
        <taxon>Caulobacteraceae</taxon>
        <taxon>Brevundimonas</taxon>
    </lineage>
</organism>
<keyword evidence="4" id="KW-1185">Reference proteome</keyword>
<gene>
    <name evidence="3" type="ORF">GCM10009422_16210</name>
</gene>
<dbReference type="RefSeq" id="WP_343792549.1">
    <property type="nucleotide sequence ID" value="NZ_BAAAGA010000004.1"/>
</dbReference>
<proteinExistence type="predicted"/>
<feature type="region of interest" description="Disordered" evidence="1">
    <location>
        <begin position="317"/>
        <end position="337"/>
    </location>
</feature>
<evidence type="ECO:0000256" key="1">
    <source>
        <dbReference type="SAM" id="MobiDB-lite"/>
    </source>
</evidence>
<name>A0ABP3S004_9CAUL</name>
<dbReference type="Proteomes" id="UP001501352">
    <property type="component" value="Unassembled WGS sequence"/>
</dbReference>
<evidence type="ECO:0000313" key="3">
    <source>
        <dbReference type="EMBL" id="GAA0621242.1"/>
    </source>
</evidence>
<reference evidence="4" key="1">
    <citation type="journal article" date="2019" name="Int. J. Syst. Evol. Microbiol.">
        <title>The Global Catalogue of Microorganisms (GCM) 10K type strain sequencing project: providing services to taxonomists for standard genome sequencing and annotation.</title>
        <authorList>
            <consortium name="The Broad Institute Genomics Platform"/>
            <consortium name="The Broad Institute Genome Sequencing Center for Infectious Disease"/>
            <person name="Wu L."/>
            <person name="Ma J."/>
        </authorList>
    </citation>
    <scope>NUCLEOTIDE SEQUENCE [LARGE SCALE GENOMIC DNA]</scope>
    <source>
        <strain evidence="4">JCM 12928</strain>
    </source>
</reference>